<dbReference type="RefSeq" id="XP_008030276.1">
    <property type="nucleotide sequence ID" value="XM_008032085.1"/>
</dbReference>
<proteinExistence type="predicted"/>
<keyword evidence="3" id="KW-1185">Reference proteome</keyword>
<protein>
    <recommendedName>
        <fullName evidence="1">DUF7905 domain-containing protein</fullName>
    </recommendedName>
</protein>
<accession>R0K0B4</accession>
<evidence type="ECO:0000259" key="1">
    <source>
        <dbReference type="Pfam" id="PF25482"/>
    </source>
</evidence>
<feature type="domain" description="DUF7905" evidence="1">
    <location>
        <begin position="265"/>
        <end position="579"/>
    </location>
</feature>
<reference evidence="2 3" key="2">
    <citation type="journal article" date="2013" name="PLoS Genet.">
        <title>Comparative genome structure, secondary metabolite, and effector coding capacity across Cochliobolus pathogens.</title>
        <authorList>
            <person name="Condon B.J."/>
            <person name="Leng Y."/>
            <person name="Wu D."/>
            <person name="Bushley K.E."/>
            <person name="Ohm R.A."/>
            <person name="Otillar R."/>
            <person name="Martin J."/>
            <person name="Schackwitz W."/>
            <person name="Grimwood J."/>
            <person name="MohdZainudin N."/>
            <person name="Xue C."/>
            <person name="Wang R."/>
            <person name="Manning V.A."/>
            <person name="Dhillon B."/>
            <person name="Tu Z.J."/>
            <person name="Steffenson B.J."/>
            <person name="Salamov A."/>
            <person name="Sun H."/>
            <person name="Lowry S."/>
            <person name="LaButti K."/>
            <person name="Han J."/>
            <person name="Copeland A."/>
            <person name="Lindquist E."/>
            <person name="Barry K."/>
            <person name="Schmutz J."/>
            <person name="Baker S.E."/>
            <person name="Ciuffetti L.M."/>
            <person name="Grigoriev I.V."/>
            <person name="Zhong S."/>
            <person name="Turgeon B.G."/>
        </authorList>
    </citation>
    <scope>NUCLEOTIDE SEQUENCE [LARGE SCALE GENOMIC DNA]</scope>
    <source>
        <strain evidence="3">28A</strain>
    </source>
</reference>
<dbReference type="EMBL" id="KB908855">
    <property type="protein sequence ID" value="EOA81902.1"/>
    <property type="molecule type" value="Genomic_DNA"/>
</dbReference>
<dbReference type="eggNOG" id="ENOG502S50B">
    <property type="taxonomic scope" value="Eukaryota"/>
</dbReference>
<name>R0K0B4_EXST2</name>
<dbReference type="Pfam" id="PF25482">
    <property type="entry name" value="DUF7905"/>
    <property type="match status" value="1"/>
</dbReference>
<dbReference type="STRING" id="671987.R0K0B4"/>
<sequence length="639" mass="72367">MSAIDQNALRGMKPNRIIPVPPEFRRSCRASERDLIINDIHVNTGCRVLAQWDQSIIYQFEIFGTGAGLEKAIRYINQWISNAHTKSKESTAWAKTPAFDANAWYYEQVEGLELQRKQVFKGPAPESTVRWPDELNDQEVSPRDVFNNKLEALDPIRMHNEVYIDCVRTRSSEWQIEIQAHEMANIEAAEAQLKTMIEKVKTDVMALQNTVNMILDDQEGLKVILERADPWWPNQEDRVVPRLLPSGIMDFPGSFRGELMHFTELSRIQHAFQLALEAVRHRKGAYDLVIRLGCLAIHSKRITENDIGKRYKKEAFLKSIDGSLQLSVKKWFANDASGHQMLKSLCSATKFLEPIKSAGYFGSIPDTLDKTRPVFRGTWVFRDPSMPFGQKPVTSPVVAPPLSLIVVQIDWIYDDDESVYEKNPPRFYRLEQGARNPKEHMDINLLELGESRGWHFALESLNPISPKSVSPVLASFAKGVKMRSDYSFQPNERFADWDATPTVKSHLASGRLDAIYSFGVKDTCYKVELTRMSYPPQKPPVWGLGVRHTEWATYLGELERLPIGRKADWGHTITTFLPDHGQSSYTASGEDGDLQLSNLTLSPDIESPPRKGIRILMEKLLQISAIVSSTMGPAGSVGI</sequence>
<organism evidence="2 3">
    <name type="scientific">Exserohilum turcicum (strain 28A)</name>
    <name type="common">Northern leaf blight fungus</name>
    <name type="synonym">Setosphaeria turcica</name>
    <dbReference type="NCBI Taxonomy" id="671987"/>
    <lineage>
        <taxon>Eukaryota</taxon>
        <taxon>Fungi</taxon>
        <taxon>Dikarya</taxon>
        <taxon>Ascomycota</taxon>
        <taxon>Pezizomycotina</taxon>
        <taxon>Dothideomycetes</taxon>
        <taxon>Pleosporomycetidae</taxon>
        <taxon>Pleosporales</taxon>
        <taxon>Pleosporineae</taxon>
        <taxon>Pleosporaceae</taxon>
        <taxon>Exserohilum</taxon>
    </lineage>
</organism>
<dbReference type="GeneID" id="19406269"/>
<dbReference type="HOGENOM" id="CLU_420429_0_0_1"/>
<gene>
    <name evidence="2" type="ORF">SETTUDRAFT_96874</name>
</gene>
<dbReference type="AlphaFoldDB" id="R0K0B4"/>
<reference evidence="2 3" key="1">
    <citation type="journal article" date="2012" name="PLoS Pathog.">
        <title>Diverse lifestyles and strategies of plant pathogenesis encoded in the genomes of eighteen Dothideomycetes fungi.</title>
        <authorList>
            <person name="Ohm R.A."/>
            <person name="Feau N."/>
            <person name="Henrissat B."/>
            <person name="Schoch C.L."/>
            <person name="Horwitz B.A."/>
            <person name="Barry K.W."/>
            <person name="Condon B.J."/>
            <person name="Copeland A.C."/>
            <person name="Dhillon B."/>
            <person name="Glaser F."/>
            <person name="Hesse C.N."/>
            <person name="Kosti I."/>
            <person name="LaButti K."/>
            <person name="Lindquist E.A."/>
            <person name="Lucas S."/>
            <person name="Salamov A.A."/>
            <person name="Bradshaw R.E."/>
            <person name="Ciuffetti L."/>
            <person name="Hamelin R.C."/>
            <person name="Kema G.H.J."/>
            <person name="Lawrence C."/>
            <person name="Scott J.A."/>
            <person name="Spatafora J.W."/>
            <person name="Turgeon B.G."/>
            <person name="de Wit P.J.G.M."/>
            <person name="Zhong S."/>
            <person name="Goodwin S.B."/>
            <person name="Grigoriev I.V."/>
        </authorList>
    </citation>
    <scope>NUCLEOTIDE SEQUENCE [LARGE SCALE GENOMIC DNA]</scope>
    <source>
        <strain evidence="3">28A</strain>
    </source>
</reference>
<dbReference type="Proteomes" id="UP000016935">
    <property type="component" value="Unassembled WGS sequence"/>
</dbReference>
<evidence type="ECO:0000313" key="2">
    <source>
        <dbReference type="EMBL" id="EOA81902.1"/>
    </source>
</evidence>
<evidence type="ECO:0000313" key="3">
    <source>
        <dbReference type="Proteomes" id="UP000016935"/>
    </source>
</evidence>
<dbReference type="InterPro" id="IPR057227">
    <property type="entry name" value="DUF7905"/>
</dbReference>
<dbReference type="OrthoDB" id="4739136at2759"/>